<protein>
    <submittedName>
        <fullName evidence="1">Uncharacterized protein</fullName>
    </submittedName>
</protein>
<organism evidence="1 2">
    <name type="scientific">Piloderma croceum (strain F 1598)</name>
    <dbReference type="NCBI Taxonomy" id="765440"/>
    <lineage>
        <taxon>Eukaryota</taxon>
        <taxon>Fungi</taxon>
        <taxon>Dikarya</taxon>
        <taxon>Basidiomycota</taxon>
        <taxon>Agaricomycotina</taxon>
        <taxon>Agaricomycetes</taxon>
        <taxon>Agaricomycetidae</taxon>
        <taxon>Atheliales</taxon>
        <taxon>Atheliaceae</taxon>
        <taxon>Piloderma</taxon>
    </lineage>
</organism>
<keyword evidence="2" id="KW-1185">Reference proteome</keyword>
<dbReference type="Proteomes" id="UP000054166">
    <property type="component" value="Unassembled WGS sequence"/>
</dbReference>
<reference evidence="1 2" key="1">
    <citation type="submission" date="2014-04" db="EMBL/GenBank/DDBJ databases">
        <authorList>
            <consortium name="DOE Joint Genome Institute"/>
            <person name="Kuo A."/>
            <person name="Tarkka M."/>
            <person name="Buscot F."/>
            <person name="Kohler A."/>
            <person name="Nagy L.G."/>
            <person name="Floudas D."/>
            <person name="Copeland A."/>
            <person name="Barry K.W."/>
            <person name="Cichocki N."/>
            <person name="Veneault-Fourrey C."/>
            <person name="LaButti K."/>
            <person name="Lindquist E.A."/>
            <person name="Lipzen A."/>
            <person name="Lundell T."/>
            <person name="Morin E."/>
            <person name="Murat C."/>
            <person name="Sun H."/>
            <person name="Tunlid A."/>
            <person name="Henrissat B."/>
            <person name="Grigoriev I.V."/>
            <person name="Hibbett D.S."/>
            <person name="Martin F."/>
            <person name="Nordberg H.P."/>
            <person name="Cantor M.N."/>
            <person name="Hua S.X."/>
        </authorList>
    </citation>
    <scope>NUCLEOTIDE SEQUENCE [LARGE SCALE GENOMIC DNA]</scope>
    <source>
        <strain evidence="1 2">F 1598</strain>
    </source>
</reference>
<dbReference type="EMBL" id="KN833043">
    <property type="protein sequence ID" value="KIM75708.1"/>
    <property type="molecule type" value="Genomic_DNA"/>
</dbReference>
<proteinExistence type="predicted"/>
<reference evidence="2" key="2">
    <citation type="submission" date="2015-01" db="EMBL/GenBank/DDBJ databases">
        <title>Evolutionary Origins and Diversification of the Mycorrhizal Mutualists.</title>
        <authorList>
            <consortium name="DOE Joint Genome Institute"/>
            <consortium name="Mycorrhizal Genomics Consortium"/>
            <person name="Kohler A."/>
            <person name="Kuo A."/>
            <person name="Nagy L.G."/>
            <person name="Floudas D."/>
            <person name="Copeland A."/>
            <person name="Barry K.W."/>
            <person name="Cichocki N."/>
            <person name="Veneault-Fourrey C."/>
            <person name="LaButti K."/>
            <person name="Lindquist E.A."/>
            <person name="Lipzen A."/>
            <person name="Lundell T."/>
            <person name="Morin E."/>
            <person name="Murat C."/>
            <person name="Riley R."/>
            <person name="Ohm R."/>
            <person name="Sun H."/>
            <person name="Tunlid A."/>
            <person name="Henrissat B."/>
            <person name="Grigoriev I.V."/>
            <person name="Hibbett D.S."/>
            <person name="Martin F."/>
        </authorList>
    </citation>
    <scope>NUCLEOTIDE SEQUENCE [LARGE SCALE GENOMIC DNA]</scope>
    <source>
        <strain evidence="2">F 1598</strain>
    </source>
</reference>
<evidence type="ECO:0000313" key="2">
    <source>
        <dbReference type="Proteomes" id="UP000054166"/>
    </source>
</evidence>
<name>A0A0C3APA4_PILCF</name>
<dbReference type="InParanoid" id="A0A0C3APA4"/>
<evidence type="ECO:0000313" key="1">
    <source>
        <dbReference type="EMBL" id="KIM75708.1"/>
    </source>
</evidence>
<dbReference type="AlphaFoldDB" id="A0A0C3APA4"/>
<dbReference type="HOGENOM" id="CLU_2184968_0_0_1"/>
<sequence length="109" mass="12571">MKRQSAADLETQSRNAIKKGRVIHVMRAPTFGLRQHVLSYVTVRTHHVFRSDQPWIVRPGIRISGKGRLNTMQTGVQCFEGPRGVQWKQPLRIWLGSILNHHKLWVGLI</sequence>
<accession>A0A0C3APA4</accession>
<gene>
    <name evidence="1" type="ORF">PILCRDRAFT_666753</name>
</gene>